<proteinExistence type="predicted"/>
<feature type="compositionally biased region" description="Low complexity" evidence="1">
    <location>
        <begin position="13"/>
        <end position="32"/>
    </location>
</feature>
<reference evidence="2 3" key="1">
    <citation type="submission" date="2014-01" db="EMBL/GenBank/DDBJ databases">
        <title>Actinotalea ferrariae CF5-4.</title>
        <authorList>
            <person name="Chen F."/>
            <person name="Li Y."/>
            <person name="Wang G."/>
        </authorList>
    </citation>
    <scope>NUCLEOTIDE SEQUENCE [LARGE SCALE GENOMIC DNA]</scope>
    <source>
        <strain evidence="2 3">CF5-4</strain>
    </source>
</reference>
<feature type="compositionally biased region" description="Pro residues" evidence="1">
    <location>
        <begin position="33"/>
        <end position="43"/>
    </location>
</feature>
<dbReference type="EMBL" id="AXCW01000022">
    <property type="protein sequence ID" value="EYR64655.1"/>
    <property type="molecule type" value="Genomic_DNA"/>
</dbReference>
<gene>
    <name evidence="2" type="ORF">N866_07010</name>
</gene>
<dbReference type="AlphaFoldDB" id="A0A021VXA5"/>
<accession>A0A021VXA5</accession>
<evidence type="ECO:0000313" key="2">
    <source>
        <dbReference type="EMBL" id="EYR64655.1"/>
    </source>
</evidence>
<comment type="caution">
    <text evidence="2">The sequence shown here is derived from an EMBL/GenBank/DDBJ whole genome shotgun (WGS) entry which is preliminary data.</text>
</comment>
<feature type="compositionally biased region" description="Low complexity" evidence="1">
    <location>
        <begin position="44"/>
        <end position="59"/>
    </location>
</feature>
<sequence length="152" mass="16141">MTPTPRDLARLISPAAASPSAAGAQTTGTAQVPPCPDAVPVPAPAGDTTPPSSSSPAGPFLERIFARSYGADRSADEPAQRRARARDELLREAEHLQRSVSLTRGRDRDVDLALEYVDRAVGDLLSAVTTYQRALADVVVPAPRHRGRGRTH</sequence>
<feature type="region of interest" description="Disordered" evidence="1">
    <location>
        <begin position="66"/>
        <end position="85"/>
    </location>
</feature>
<name>A0A021VXA5_9CELL</name>
<evidence type="ECO:0000256" key="1">
    <source>
        <dbReference type="SAM" id="MobiDB-lite"/>
    </source>
</evidence>
<dbReference type="Proteomes" id="UP000019753">
    <property type="component" value="Unassembled WGS sequence"/>
</dbReference>
<organism evidence="2 3">
    <name type="scientific">Actinotalea ferrariae CF5-4</name>
    <dbReference type="NCBI Taxonomy" id="948458"/>
    <lineage>
        <taxon>Bacteria</taxon>
        <taxon>Bacillati</taxon>
        <taxon>Actinomycetota</taxon>
        <taxon>Actinomycetes</taxon>
        <taxon>Micrococcales</taxon>
        <taxon>Cellulomonadaceae</taxon>
        <taxon>Actinotalea</taxon>
    </lineage>
</organism>
<feature type="compositionally biased region" description="Basic and acidic residues" evidence="1">
    <location>
        <begin position="73"/>
        <end position="85"/>
    </location>
</feature>
<evidence type="ECO:0000313" key="3">
    <source>
        <dbReference type="Proteomes" id="UP000019753"/>
    </source>
</evidence>
<protein>
    <submittedName>
        <fullName evidence="2">Uncharacterized protein</fullName>
    </submittedName>
</protein>
<dbReference type="RefSeq" id="WP_034222637.1">
    <property type="nucleotide sequence ID" value="NZ_AXCW01000022.1"/>
</dbReference>
<keyword evidence="3" id="KW-1185">Reference proteome</keyword>
<feature type="region of interest" description="Disordered" evidence="1">
    <location>
        <begin position="1"/>
        <end position="61"/>
    </location>
</feature>